<dbReference type="EMBL" id="AP011540">
    <property type="protein sequence ID" value="BAI64538.1"/>
    <property type="molecule type" value="Genomic_DNA"/>
</dbReference>
<accession>D2NSB2</accession>
<reference evidence="1 2" key="2">
    <citation type="journal article" date="2010" name="J Osaka Dent Univ">
        <title>Isolation and identification of Rothia mucilaginosa from persistent apical periodontitis lesions.</title>
        <authorList>
            <person name="Yamane K."/>
            <person name="Yoshida M."/>
            <person name="Fujihira T."/>
            <person name="Baba T."/>
            <person name="Tsuji N."/>
            <person name="Hayashi H."/>
            <person name="Sugimori C."/>
            <person name="Yamanaka T."/>
            <person name="Mashimo C."/>
            <person name="Nambu T."/>
            <person name="Kawai H."/>
            <person name="Fukushima H."/>
        </authorList>
    </citation>
    <scope>NUCLEOTIDE SEQUENCE [LARGE SCALE GENOMIC DNA]</scope>
    <source>
        <strain evidence="1 2">DY-18</strain>
    </source>
</reference>
<proteinExistence type="predicted"/>
<gene>
    <name evidence="1" type="ordered locus">RMDY18_07060</name>
</gene>
<dbReference type="AlphaFoldDB" id="D2NSB2"/>
<reference evidence="2" key="1">
    <citation type="submission" date="2009-07" db="EMBL/GenBank/DDBJ databases">
        <title>Complete genome sequence of Rothia mucilaginosa DJ.</title>
        <authorList>
            <person name="Yamane K."/>
            <person name="Nambu T."/>
            <person name="Mashimo C."/>
            <person name="Sugimori C."/>
            <person name="Yamanaka T."/>
            <person name="Leung K."/>
            <person name="Fukushima H."/>
        </authorList>
    </citation>
    <scope>NUCLEOTIDE SEQUENCE [LARGE SCALE GENOMIC DNA]</scope>
    <source>
        <strain evidence="2">DY-18</strain>
    </source>
</reference>
<evidence type="ECO:0000313" key="1">
    <source>
        <dbReference type="EMBL" id="BAI64538.1"/>
    </source>
</evidence>
<evidence type="ECO:0000313" key="2">
    <source>
        <dbReference type="Proteomes" id="UP000001883"/>
    </source>
</evidence>
<protein>
    <submittedName>
        <fullName evidence="1">Uroporphyrinogen-III decarboxylase</fullName>
    </submittedName>
</protein>
<reference evidence="1 2" key="3">
    <citation type="journal article" date="2010" name="Sequencing">
        <title>Complete Genome Sequence of Rothia mucilaginosa DY-18: A Clinical Isolate with Dense Meshwork-Like Structures from a Persistent Apical Periodontitis Lesion.</title>
        <authorList>
            <person name="Yamane K."/>
            <person name="Nambu T."/>
            <person name="Yamanaka T."/>
            <person name="Mashimo C."/>
            <person name="Sugimori C."/>
            <person name="Leung K.-P."/>
            <person name="Fukushima H."/>
        </authorList>
    </citation>
    <scope>NUCLEOTIDE SEQUENCE [LARGE SCALE GENOMIC DNA]</scope>
    <source>
        <strain evidence="1 2">DY-18</strain>
    </source>
</reference>
<dbReference type="HOGENOM" id="CLU_469191_0_0_11"/>
<dbReference type="KEGG" id="rmu:RMDY18_07060"/>
<organism evidence="1 2">
    <name type="scientific">Rothia mucilaginosa (strain DY-18)</name>
    <name type="common">Stomatococcus mucilaginosus</name>
    <dbReference type="NCBI Taxonomy" id="680646"/>
    <lineage>
        <taxon>Bacteria</taxon>
        <taxon>Bacillati</taxon>
        <taxon>Actinomycetota</taxon>
        <taxon>Actinomycetes</taxon>
        <taxon>Micrococcales</taxon>
        <taxon>Micrococcaceae</taxon>
        <taxon>Rothia</taxon>
    </lineage>
</organism>
<name>D2NSB2_ROTMD</name>
<sequence>MRQTERTNTRSVNNPGARLHRIAIRIHRTQRQRRRGGVAATARHRVHVAGRTLRAGQGIHQGRLTHTRMAQKHRHLTQQLLQKLLNRCRLQTGSALLARRQTIRRRRQHNLQTACRIVIQQVLRVAHIGLRNAQNRLDTGIKRRHHGTVNETGTRLRVRRSNHNHQLLSIRHDHALRRVGVIGATAQNRGALAQTHNARQGILRTGGVTHQVHKVAGHNRGAAQLLSARRNEGTLLLGTLINDDRPAAAVHRNDPATNRFFEGRAVLRSGAGALLVRAHAHIRLIPFGEIAHVHAGRTHLEDLLVGGDGGSAGLPLRQHVLPHRGKFGHGLSHGGYVLHHHIGAAQTNNRREGCHAVIVVGARQNLLSLSVSGDGRLNHQRIGGVVGAASQTVNLSGERCEAVRLMTAQMRNAGQLNAALHESTSSRHSRRQLATGRQIKGEVTLGKLRRTGHGQTALSVANLRTQRGQKLTPHIAHLGRTRRRVSRGCRPMRNSHRLAGNHGGGKERTGIRQIRLNGHLKSGERTGMNRPTVLATLCFIGLVRVVLLHLDAHLAQCLHGHLNVRDGRHRRTLVHQHHTLR</sequence>
<dbReference type="Proteomes" id="UP000001883">
    <property type="component" value="Chromosome"/>
</dbReference>
<keyword evidence="2" id="KW-1185">Reference proteome</keyword>